<dbReference type="EMBL" id="CABDUW010000611">
    <property type="protein sequence ID" value="VTJ72140.1"/>
    <property type="molecule type" value="Genomic_DNA"/>
</dbReference>
<dbReference type="InterPro" id="IPR000163">
    <property type="entry name" value="Prohibitin"/>
</dbReference>
<evidence type="ECO:0000256" key="7">
    <source>
        <dbReference type="ARBA" id="ARBA00046900"/>
    </source>
</evidence>
<evidence type="ECO:0000256" key="3">
    <source>
        <dbReference type="ARBA" id="ARBA00023136"/>
    </source>
</evidence>
<comment type="similarity">
    <text evidence="2 9">Belongs to the prohibitin family.</text>
</comment>
<evidence type="ECO:0000313" key="10">
    <source>
        <dbReference type="EMBL" id="VTJ72140.1"/>
    </source>
</evidence>
<organism evidence="10 11">
    <name type="scientific">Marmota monax</name>
    <name type="common">Woodchuck</name>
    <dbReference type="NCBI Taxonomy" id="9995"/>
    <lineage>
        <taxon>Eukaryota</taxon>
        <taxon>Metazoa</taxon>
        <taxon>Chordata</taxon>
        <taxon>Craniata</taxon>
        <taxon>Vertebrata</taxon>
        <taxon>Euteleostomi</taxon>
        <taxon>Mammalia</taxon>
        <taxon>Eutheria</taxon>
        <taxon>Euarchontoglires</taxon>
        <taxon>Glires</taxon>
        <taxon>Rodentia</taxon>
        <taxon>Sciuromorpha</taxon>
        <taxon>Sciuridae</taxon>
        <taxon>Xerinae</taxon>
        <taxon>Marmotini</taxon>
        <taxon>Marmota</taxon>
    </lineage>
</organism>
<sequence length="205" mass="22078">PSQSTMAQNLGGHLPTGAPGHGAELLLGTCTVVSAAGESMLIVEGRTASWLRASISGFPGSSTPLFTACRAEPEKSPPQKVPKTCRWRTSACACCLDPMRKSSRRVVAKFRVSQLMPQRAKDFSLVLDDAAIKELSLALSFSQECAPAVGAKKVAYQEAQLTQFLVEKVKQKQWKKILQAEGEAEAAKKPGYIKCLKTRATQKVS</sequence>
<protein>
    <recommendedName>
        <fullName evidence="9">Prohibitin</fullName>
    </recommendedName>
</protein>
<evidence type="ECO:0000256" key="9">
    <source>
        <dbReference type="RuleBase" id="RU366048"/>
    </source>
</evidence>
<comment type="function">
    <text evidence="6">In the plasma membrane, is involved in IGFBP6-induced cell migration. Cooperates with CD86 to mediate CD86-signaling in B lymphocytes that regulates the level of IgG1 produced through the activation of distal signaling intermediates. Upon CD40 engagement, required to activate NF-kappa-B signaling pathway via phospholipase C and protein kinase C activation.</text>
</comment>
<dbReference type="PANTHER" id="PTHR23222">
    <property type="entry name" value="PROHIBITIN"/>
    <property type="match status" value="1"/>
</dbReference>
<evidence type="ECO:0000256" key="8">
    <source>
        <dbReference type="ARBA" id="ARBA00057420"/>
    </source>
</evidence>
<keyword evidence="9" id="KW-0999">Mitochondrion inner membrane</keyword>
<dbReference type="AlphaFoldDB" id="A0A5E4BSW9"/>
<keyword evidence="11" id="KW-1185">Reference proteome</keyword>
<gene>
    <name evidence="10" type="ORF">MONAX_5E045877</name>
</gene>
<comment type="caution">
    <text evidence="10">The sequence shown here is derived from an EMBL/GenBank/DDBJ whole genome shotgun (WGS) entry which is preliminary data.</text>
</comment>
<name>A0A5E4BSW9_MARMO</name>
<proteinExistence type="inferred from homology"/>
<evidence type="ECO:0000256" key="6">
    <source>
        <dbReference type="ARBA" id="ARBA00046073"/>
    </source>
</evidence>
<comment type="function">
    <text evidence="4">Protein with pleiotropic attributes mediated in a cell-compartment- and tissue-specific manner, which include the plasma membrane-associated cell signaling functions, mitochondrial chaperone, and transcriptional co-regulator of transcription factors and sex steroid hormones in the nucleus.</text>
</comment>
<feature type="non-terminal residue" evidence="10">
    <location>
        <position position="1"/>
    </location>
</feature>
<comment type="subunit">
    <text evidence="7">The mitochondrial prohibitin complex consists of two subunits (PHB1 and PHB2), assembled into a membrane-associated ring-shaped supercomplex of approximately 1 mDa. Interacts with ESR1, HDAC1 and HDAC5. Interacts with ZNF703. Interacts with STOML2. Interacts with ARFGEF3. Interacts with SPHK2. Interacts with COX4I1; the interaction associates PHB2 with COX. Interacts with MAP1LC3B (membrane-bound form LC3-II); the interaction is direct and upon mitochondrial depolarization and proteasome-dependent outer membrane rupture. Interacts with IGFBP6 (via C-terminal domain). Interacts with CLPB. Interacts with CD86 (via cytoplasmic domain); the interactions increases after priming with CD40. Interacts with AFG3L2. Interacts with DNAJC19. Interacts with AKT2; this interaction may be important for myogenic differentiation.</text>
</comment>
<evidence type="ECO:0000256" key="4">
    <source>
        <dbReference type="ARBA" id="ARBA00037479"/>
    </source>
</evidence>
<evidence type="ECO:0000256" key="2">
    <source>
        <dbReference type="ARBA" id="ARBA00009658"/>
    </source>
</evidence>
<accession>A0A5E4BSW9</accession>
<keyword evidence="9" id="KW-0496">Mitochondrion</keyword>
<dbReference type="GO" id="GO:0007005">
    <property type="term" value="P:mitochondrion organization"/>
    <property type="evidence" value="ECO:0007669"/>
    <property type="project" value="TreeGrafter"/>
</dbReference>
<comment type="function">
    <text evidence="8">In the mitochondria, together with PHB, forms large ring complexes (prohibitin complexes) in the inner mitochondrial membrane (IMM) and functions as a chaperone protein that stabilizes mitochondrial respiratory enzymes and maintains mitochondrial integrity in the IMM, which is required for mitochondrial morphogenesis, neuronal survival, and normal lifespan. The prohibitin complex, with DNAJC19, regulates cardiolipin remodeling and the protein turnover of OMA1 in a cardiolipin-binding manner. Also regulates cytochrome-c oxidase assembly (COX) and mitochondrial respiration. Binding to sphingoid 1-phosphate (SPP) modulates its regulator activity. Has a key role of mitophagy receptor involved in targeting mitochondria for autophagic degradation. Involved in mitochondrial-mediated antiviral innate immunity, activates RIG-I-mediated signal transduction and production of IFNB1 and pro-inflammatory cytokine IL6.</text>
</comment>
<reference evidence="10" key="1">
    <citation type="submission" date="2019-04" db="EMBL/GenBank/DDBJ databases">
        <authorList>
            <person name="Alioto T."/>
            <person name="Alioto T."/>
        </authorList>
    </citation>
    <scope>NUCLEOTIDE SEQUENCE [LARGE SCALE GENOMIC DNA]</scope>
</reference>
<evidence type="ECO:0000256" key="1">
    <source>
        <dbReference type="ARBA" id="ARBA00004370"/>
    </source>
</evidence>
<evidence type="ECO:0000313" key="11">
    <source>
        <dbReference type="Proteomes" id="UP000335636"/>
    </source>
</evidence>
<dbReference type="Proteomes" id="UP000335636">
    <property type="component" value="Unassembled WGS sequence"/>
</dbReference>
<keyword evidence="3" id="KW-0472">Membrane</keyword>
<comment type="function">
    <text evidence="5">In the nucleus, serves as transcriptional co-regulator. Acts as a mediator of transcriptional repression by nuclear hormone receptors via recruitment of histone deacetylases. Functions as an estrogen receptor (ER)-selective coregulator that potentiates the inhibitory activities of antiestrogens and represses the activity of estrogens. Competes with NCOA1 for modulation of ER transcriptional activity.</text>
</comment>
<dbReference type="PANTHER" id="PTHR23222:SF1">
    <property type="entry name" value="PROHIBITIN-2"/>
    <property type="match status" value="1"/>
</dbReference>
<comment type="subcellular location">
    <subcellularLocation>
        <location evidence="1">Membrane</location>
    </subcellularLocation>
    <subcellularLocation>
        <location evidence="9">Mitochondrion inner membrane</location>
    </subcellularLocation>
</comment>
<evidence type="ECO:0000256" key="5">
    <source>
        <dbReference type="ARBA" id="ARBA00045769"/>
    </source>
</evidence>
<dbReference type="GO" id="GO:0005743">
    <property type="term" value="C:mitochondrial inner membrane"/>
    <property type="evidence" value="ECO:0007669"/>
    <property type="project" value="UniProtKB-SubCell"/>
</dbReference>